<organism evidence="1 2">
    <name type="scientific">Neoroseomonas eburnea</name>
    <dbReference type="NCBI Taxonomy" id="1346889"/>
    <lineage>
        <taxon>Bacteria</taxon>
        <taxon>Pseudomonadati</taxon>
        <taxon>Pseudomonadota</taxon>
        <taxon>Alphaproteobacteria</taxon>
        <taxon>Acetobacterales</taxon>
        <taxon>Acetobacteraceae</taxon>
        <taxon>Neoroseomonas</taxon>
    </lineage>
</organism>
<name>A0A9X9XJ36_9PROT</name>
<dbReference type="AlphaFoldDB" id="A0A9X9XJ36"/>
<dbReference type="Gene3D" id="3.40.50.12370">
    <property type="match status" value="1"/>
</dbReference>
<dbReference type="SUPFAM" id="SSF52402">
    <property type="entry name" value="Adenine nucleotide alpha hydrolases-like"/>
    <property type="match status" value="1"/>
</dbReference>
<dbReference type="EMBL" id="JAAEDL010000039">
    <property type="protein sequence ID" value="MBR0683722.1"/>
    <property type="molecule type" value="Genomic_DNA"/>
</dbReference>
<evidence type="ECO:0000313" key="2">
    <source>
        <dbReference type="Proteomes" id="UP001138709"/>
    </source>
</evidence>
<evidence type="ECO:0008006" key="3">
    <source>
        <dbReference type="Google" id="ProtNLM"/>
    </source>
</evidence>
<sequence length="275" mass="28162">MPPTPRRLLLDLGQAAAGHDGIEAAALIARMLELDLLGVFVEDEALLALAALPFARELRLPSHAWSTIEAPQVAAELGQTAARLRRLLEQHCARLGIPAGFEVVRGDPAACLAGLRGDADMLALVAPGTAAGRSFGAFPRAWDAALRSDAPVLLLPPGGGRTRGPVVSISEAAGMAPLDLALRLAAASGEDLLLLQPPGAGLSAEAAAERAHASGLGEVRVKARPLRALSAGAIAEGLGTARERLLVLAREVAAAFGGDGAPRLAAQRHAPVLVR</sequence>
<gene>
    <name evidence="1" type="ORF">GXW74_24810</name>
</gene>
<comment type="caution">
    <text evidence="1">The sequence shown here is derived from an EMBL/GenBank/DDBJ whole genome shotgun (WGS) entry which is preliminary data.</text>
</comment>
<accession>A0A9X9XJ36</accession>
<dbReference type="Proteomes" id="UP001138709">
    <property type="component" value="Unassembled WGS sequence"/>
</dbReference>
<keyword evidence="2" id="KW-1185">Reference proteome</keyword>
<reference evidence="1" key="1">
    <citation type="submission" date="2020-01" db="EMBL/GenBank/DDBJ databases">
        <authorList>
            <person name="Rat A."/>
        </authorList>
    </citation>
    <scope>NUCLEOTIDE SEQUENCE</scope>
    <source>
        <strain evidence="1">LMG 31228</strain>
    </source>
</reference>
<dbReference type="RefSeq" id="WP_211849286.1">
    <property type="nucleotide sequence ID" value="NZ_JAAEDL010000039.1"/>
</dbReference>
<evidence type="ECO:0000313" key="1">
    <source>
        <dbReference type="EMBL" id="MBR0683722.1"/>
    </source>
</evidence>
<protein>
    <recommendedName>
        <fullName evidence="3">Universal stress protein</fullName>
    </recommendedName>
</protein>
<reference evidence="1" key="2">
    <citation type="journal article" date="2021" name="Syst. Appl. Microbiol.">
        <title>Roseomonas hellenica sp. nov., isolated from roots of wild-growing Alkanna tinctoria.</title>
        <authorList>
            <person name="Rat A."/>
            <person name="Naranjo H.D."/>
            <person name="Lebbe L."/>
            <person name="Cnockaert M."/>
            <person name="Krigas N."/>
            <person name="Grigoriadou K."/>
            <person name="Maloupa E."/>
            <person name="Willems A."/>
        </authorList>
    </citation>
    <scope>NUCLEOTIDE SEQUENCE</scope>
    <source>
        <strain evidence="1">LMG 31228</strain>
    </source>
</reference>
<proteinExistence type="predicted"/>